<feature type="transmembrane region" description="Helical" evidence="8">
    <location>
        <begin position="30"/>
        <end position="50"/>
    </location>
</feature>
<accession>A0AA47EEZ7</accession>
<organism evidence="9 10">
    <name type="scientific">Clostridium estertheticum</name>
    <dbReference type="NCBI Taxonomy" id="238834"/>
    <lineage>
        <taxon>Bacteria</taxon>
        <taxon>Bacillati</taxon>
        <taxon>Bacillota</taxon>
        <taxon>Clostridia</taxon>
        <taxon>Eubacteriales</taxon>
        <taxon>Clostridiaceae</taxon>
        <taxon>Clostridium</taxon>
    </lineage>
</organism>
<keyword evidence="4 7" id="KW-0812">Transmembrane</keyword>
<evidence type="ECO:0000256" key="3">
    <source>
        <dbReference type="ARBA" id="ARBA00022475"/>
    </source>
</evidence>
<dbReference type="Proteomes" id="UP001164733">
    <property type="component" value="Chromosome"/>
</dbReference>
<dbReference type="RefSeq" id="WP_216122117.1">
    <property type="nucleotide sequence ID" value="NZ_CP086239.1"/>
</dbReference>
<evidence type="ECO:0000256" key="1">
    <source>
        <dbReference type="ARBA" id="ARBA00004651"/>
    </source>
</evidence>
<sequence length="107" mass="11564">MEWVYLILAVILETIGTTFMKMSDGFTKPLLVIGTLLSYCICFTFFAISLKKIPISVAYAIWGATGIVIVAAMGIFVFKESVSILKIVSLLFIVVGVIGVNLSGVSH</sequence>
<dbReference type="AlphaFoldDB" id="A0AA47EEZ7"/>
<evidence type="ECO:0000256" key="7">
    <source>
        <dbReference type="RuleBase" id="RU003942"/>
    </source>
</evidence>
<keyword evidence="3" id="KW-1003">Cell membrane</keyword>
<dbReference type="GO" id="GO:0022857">
    <property type="term" value="F:transmembrane transporter activity"/>
    <property type="evidence" value="ECO:0007669"/>
    <property type="project" value="InterPro"/>
</dbReference>
<evidence type="ECO:0000256" key="6">
    <source>
        <dbReference type="ARBA" id="ARBA00023136"/>
    </source>
</evidence>
<evidence type="ECO:0000256" key="2">
    <source>
        <dbReference type="ARBA" id="ARBA00022448"/>
    </source>
</evidence>
<evidence type="ECO:0000256" key="8">
    <source>
        <dbReference type="SAM" id="Phobius"/>
    </source>
</evidence>
<dbReference type="Pfam" id="PF00893">
    <property type="entry name" value="Multi_Drug_Res"/>
    <property type="match status" value="1"/>
</dbReference>
<keyword evidence="6 8" id="KW-0472">Membrane</keyword>
<proteinExistence type="inferred from homology"/>
<evidence type="ECO:0000313" key="10">
    <source>
        <dbReference type="Proteomes" id="UP001164733"/>
    </source>
</evidence>
<comment type="similarity">
    <text evidence="7">Belongs to the drug/metabolite transporter (DMT) superfamily. Small multidrug resistance (SMR) (TC 2.A.7.1) family.</text>
</comment>
<evidence type="ECO:0000256" key="5">
    <source>
        <dbReference type="ARBA" id="ARBA00022989"/>
    </source>
</evidence>
<gene>
    <name evidence="9" type="ORF">LL038_14415</name>
</gene>
<dbReference type="PANTHER" id="PTHR30561">
    <property type="entry name" value="SMR FAMILY PROTON-DEPENDENT DRUG EFFLUX TRANSPORTER SUGE"/>
    <property type="match status" value="1"/>
</dbReference>
<dbReference type="PANTHER" id="PTHR30561:SF1">
    <property type="entry name" value="MULTIDRUG TRANSPORTER EMRE"/>
    <property type="match status" value="1"/>
</dbReference>
<feature type="transmembrane region" description="Helical" evidence="8">
    <location>
        <begin position="84"/>
        <end position="105"/>
    </location>
</feature>
<keyword evidence="5 8" id="KW-1133">Transmembrane helix</keyword>
<evidence type="ECO:0000256" key="4">
    <source>
        <dbReference type="ARBA" id="ARBA00022692"/>
    </source>
</evidence>
<protein>
    <submittedName>
        <fullName evidence="9">Multidrug efflux SMR transporter</fullName>
    </submittedName>
</protein>
<dbReference type="GO" id="GO:0005886">
    <property type="term" value="C:plasma membrane"/>
    <property type="evidence" value="ECO:0007669"/>
    <property type="project" value="UniProtKB-SubCell"/>
</dbReference>
<comment type="subcellular location">
    <subcellularLocation>
        <location evidence="1 7">Cell membrane</location>
        <topology evidence="1 7">Multi-pass membrane protein</topology>
    </subcellularLocation>
</comment>
<dbReference type="InterPro" id="IPR000390">
    <property type="entry name" value="Small_drug/metabolite_transptr"/>
</dbReference>
<dbReference type="FunFam" id="1.10.3730.20:FF:000001">
    <property type="entry name" value="Quaternary ammonium compound resistance transporter SugE"/>
    <property type="match status" value="1"/>
</dbReference>
<name>A0AA47EEZ7_9CLOT</name>
<keyword evidence="2" id="KW-0813">Transport</keyword>
<dbReference type="InterPro" id="IPR045324">
    <property type="entry name" value="Small_multidrug_res"/>
</dbReference>
<feature type="transmembrane region" description="Helical" evidence="8">
    <location>
        <begin position="57"/>
        <end position="78"/>
    </location>
</feature>
<dbReference type="EMBL" id="CP086239">
    <property type="protein sequence ID" value="WAG58845.1"/>
    <property type="molecule type" value="Genomic_DNA"/>
</dbReference>
<reference evidence="9" key="1">
    <citation type="submission" date="2021-11" db="EMBL/GenBank/DDBJ databases">
        <title>Clostridia strains as spoilage organisms.</title>
        <authorList>
            <person name="Wambui J."/>
            <person name="Stevens M.J.A."/>
            <person name="Stephan R."/>
        </authorList>
    </citation>
    <scope>NUCLEOTIDE SEQUENCE</scope>
    <source>
        <strain evidence="9">CF009</strain>
    </source>
</reference>
<evidence type="ECO:0000313" key="9">
    <source>
        <dbReference type="EMBL" id="WAG58845.1"/>
    </source>
</evidence>